<accession>S4TF16</accession>
<dbReference type="InterPro" id="IPR029053">
    <property type="entry name" value="Viral_coat"/>
</dbReference>
<evidence type="ECO:0008006" key="2">
    <source>
        <dbReference type="Google" id="ProtNLM"/>
    </source>
</evidence>
<dbReference type="EMBL" id="JX904178">
    <property type="protein sequence ID" value="AGA18283.1"/>
    <property type="molecule type" value="Genomic_DNA"/>
</dbReference>
<reference evidence="1" key="1">
    <citation type="journal article" date="2013" name="ISME J.">
        <title>Previously unknown and highly divergent ssDNA viruses populate the oceans.</title>
        <authorList>
            <person name="Labonte J.M."/>
            <person name="Suttle C.A."/>
        </authorList>
    </citation>
    <scope>NUCLEOTIDE SEQUENCE</scope>
</reference>
<organism evidence="1">
    <name type="scientific">uncultured marine virus</name>
    <dbReference type="NCBI Taxonomy" id="186617"/>
    <lineage>
        <taxon>Viruses</taxon>
        <taxon>environmental samples</taxon>
    </lineage>
</organism>
<evidence type="ECO:0000313" key="1">
    <source>
        <dbReference type="EMBL" id="AGA18283.1"/>
    </source>
</evidence>
<proteinExistence type="predicted"/>
<sequence length="274" mass="29697">MPKGSSKKTMSKKMTKQVESIVNKALSEELEEKRAIQQKDNVGIPATIASGDVTNVANFQSLLPPINQVLANTKTGTIVPGQEGAYGFRVGDEINLKSVKIKGYVCMKDVTTDDDRDCKIGVRVMILKQKDKESYAGFLGDAHTDKLLLDQVNTAGQQGPGLFDGSPLDLIKDINRNEFSVRYDRLFYLSRDVITGGGSARVSVGTKNTLKFFEHELTFGNGKKLSFTDGASTTPNNFPYLMVVGAADLADPLTTIPNGLVSVTYNSVAVYTDA</sequence>
<protein>
    <recommendedName>
        <fullName evidence="2">Coat protein</fullName>
    </recommendedName>
</protein>
<name>S4TF16_9VIRU</name>
<dbReference type="Gene3D" id="2.60.120.20">
    <property type="match status" value="1"/>
</dbReference>